<organism evidence="9 10">
    <name type="scientific">Penstemon smallii</name>
    <dbReference type="NCBI Taxonomy" id="265156"/>
    <lineage>
        <taxon>Eukaryota</taxon>
        <taxon>Viridiplantae</taxon>
        <taxon>Streptophyta</taxon>
        <taxon>Embryophyta</taxon>
        <taxon>Tracheophyta</taxon>
        <taxon>Spermatophyta</taxon>
        <taxon>Magnoliopsida</taxon>
        <taxon>eudicotyledons</taxon>
        <taxon>Gunneridae</taxon>
        <taxon>Pentapetalae</taxon>
        <taxon>asterids</taxon>
        <taxon>lamiids</taxon>
        <taxon>Lamiales</taxon>
        <taxon>Plantaginaceae</taxon>
        <taxon>Cheloneae</taxon>
        <taxon>Penstemon</taxon>
    </lineage>
</organism>
<feature type="region of interest" description="Disordered" evidence="6">
    <location>
        <begin position="66"/>
        <end position="92"/>
    </location>
</feature>
<evidence type="ECO:0000256" key="6">
    <source>
        <dbReference type="SAM" id="MobiDB-lite"/>
    </source>
</evidence>
<dbReference type="EMBL" id="JBJXBP010000002">
    <property type="protein sequence ID" value="KAL3844172.1"/>
    <property type="molecule type" value="Genomic_DNA"/>
</dbReference>
<dbReference type="PANTHER" id="PTHR11062:SF108">
    <property type="entry name" value="EXOSTOSIN FAMILY PROTEIN"/>
    <property type="match status" value="1"/>
</dbReference>
<sequence length="600" mass="68918">METRRLVWLMALVFSIILLVQSFELPYGYDLSNLLSFGKSQVTSVSSFPTIGASNNTESVELNKNMAPEKVREKNGYKKPPESNYTSATASSNSSLDNLWLKNVVPAASNINEVKNPNIITPRVSLPLPPLDSPNNITSPQYISVNRSTPFASPMGIDTVLKNGLIGRNIPPPVNPASIIKTPTKKRRFKGPPAVVVPISTMNDMLIQSRVSYKSTKPHWPSKVDHELLNAKAQIENTPMMEKDPHIYVDLYRNYSAFIRSYALMEQTLKIYIYSEGEKPIFHQSELSGIYASEGWFMKQLEENTHFVTKNPNKAHLFYLPFSSRLLEETLYVPNSHSHKNLVQYLSSYLHNITTKYRFWNRTGGADHFLVACHDWAPSETSRIMRNCIRSLCNADVKGGGFQFTKDVSLPETYIRSPQNPLKDLGGEPPSKREILGFFAGKMHGYLRPILLNEWENKDPDLKIFGKLREVKGEMRYIEYMKSSKYCISAKGYEVYSPRVVEAIFYECVPVIISDNYVPPFFESLNWESFAVIVLEKDIPDLKKILLSIPEKRYLEMQQRVKQVQKHFLWHSRPQKYDAFHMILHSIWDTRISQMRPTQR</sequence>
<evidence type="ECO:0000256" key="7">
    <source>
        <dbReference type="SAM" id="SignalP"/>
    </source>
</evidence>
<reference evidence="9 10" key="1">
    <citation type="submission" date="2024-12" db="EMBL/GenBank/DDBJ databases">
        <title>The unique morphological basis and parallel evolutionary history of personate flowers in Penstemon.</title>
        <authorList>
            <person name="Depatie T.H."/>
            <person name="Wessinger C.A."/>
        </authorList>
    </citation>
    <scope>NUCLEOTIDE SEQUENCE [LARGE SCALE GENOMIC DNA]</scope>
    <source>
        <strain evidence="9">WTNN_2</strain>
        <tissue evidence="9">Leaf</tissue>
    </source>
</reference>
<keyword evidence="4" id="KW-0735">Signal-anchor</keyword>
<feature type="compositionally biased region" description="Low complexity" evidence="6">
    <location>
        <begin position="83"/>
        <end position="92"/>
    </location>
</feature>
<protein>
    <recommendedName>
        <fullName evidence="8">Exostosin GT47 domain-containing protein</fullName>
    </recommendedName>
</protein>
<evidence type="ECO:0000256" key="4">
    <source>
        <dbReference type="ARBA" id="ARBA00022968"/>
    </source>
</evidence>
<feature type="compositionally biased region" description="Basic and acidic residues" evidence="6">
    <location>
        <begin position="67"/>
        <end position="81"/>
    </location>
</feature>
<dbReference type="GO" id="GO:0000139">
    <property type="term" value="C:Golgi membrane"/>
    <property type="evidence" value="ECO:0007669"/>
    <property type="project" value="UniProtKB-SubCell"/>
</dbReference>
<keyword evidence="3" id="KW-0328">Glycosyltransferase</keyword>
<accession>A0ABD3U441</accession>
<feature type="domain" description="Exostosin GT47" evidence="8">
    <location>
        <begin position="266"/>
        <end position="547"/>
    </location>
</feature>
<feature type="signal peptide" evidence="7">
    <location>
        <begin position="1"/>
        <end position="22"/>
    </location>
</feature>
<proteinExistence type="inferred from homology"/>
<evidence type="ECO:0000256" key="1">
    <source>
        <dbReference type="ARBA" id="ARBA00004323"/>
    </source>
</evidence>
<dbReference type="GO" id="GO:0016757">
    <property type="term" value="F:glycosyltransferase activity"/>
    <property type="evidence" value="ECO:0007669"/>
    <property type="project" value="UniProtKB-KW"/>
</dbReference>
<name>A0ABD3U441_9LAMI</name>
<keyword evidence="10" id="KW-1185">Reference proteome</keyword>
<comment type="subcellular location">
    <subcellularLocation>
        <location evidence="1">Golgi apparatus membrane</location>
        <topology evidence="1">Single-pass type II membrane protein</topology>
    </subcellularLocation>
</comment>
<evidence type="ECO:0000256" key="5">
    <source>
        <dbReference type="ARBA" id="ARBA00023034"/>
    </source>
</evidence>
<keyword evidence="7" id="KW-0732">Signal</keyword>
<keyword evidence="3" id="KW-0808">Transferase</keyword>
<evidence type="ECO:0000259" key="8">
    <source>
        <dbReference type="Pfam" id="PF03016"/>
    </source>
</evidence>
<evidence type="ECO:0000313" key="10">
    <source>
        <dbReference type="Proteomes" id="UP001634393"/>
    </source>
</evidence>
<comment type="similarity">
    <text evidence="2">Belongs to the glycosyltransferase 47 family.</text>
</comment>
<feature type="chain" id="PRO_5044869532" description="Exostosin GT47 domain-containing protein" evidence="7">
    <location>
        <begin position="23"/>
        <end position="600"/>
    </location>
</feature>
<comment type="caution">
    <text evidence="9">The sequence shown here is derived from an EMBL/GenBank/DDBJ whole genome shotgun (WGS) entry which is preliminary data.</text>
</comment>
<dbReference type="Proteomes" id="UP001634393">
    <property type="component" value="Unassembled WGS sequence"/>
</dbReference>
<dbReference type="InterPro" id="IPR004263">
    <property type="entry name" value="Exostosin"/>
</dbReference>
<dbReference type="AlphaFoldDB" id="A0ABD3U441"/>
<evidence type="ECO:0000313" key="9">
    <source>
        <dbReference type="EMBL" id="KAL3844172.1"/>
    </source>
</evidence>
<evidence type="ECO:0000256" key="3">
    <source>
        <dbReference type="ARBA" id="ARBA00022676"/>
    </source>
</evidence>
<gene>
    <name evidence="9" type="ORF">ACJIZ3_001575</name>
</gene>
<dbReference type="PANTHER" id="PTHR11062">
    <property type="entry name" value="EXOSTOSIN HEPARAN SULFATE GLYCOSYLTRANSFERASE -RELATED"/>
    <property type="match status" value="1"/>
</dbReference>
<evidence type="ECO:0000256" key="2">
    <source>
        <dbReference type="ARBA" id="ARBA00010271"/>
    </source>
</evidence>
<keyword evidence="5" id="KW-0333">Golgi apparatus</keyword>
<keyword evidence="4" id="KW-0812">Transmembrane</keyword>
<dbReference type="InterPro" id="IPR040911">
    <property type="entry name" value="Exostosin_GT47"/>
</dbReference>
<dbReference type="Pfam" id="PF03016">
    <property type="entry name" value="Exostosin_GT47"/>
    <property type="match status" value="1"/>
</dbReference>